<evidence type="ECO:0000256" key="6">
    <source>
        <dbReference type="ARBA" id="ARBA00023004"/>
    </source>
</evidence>
<evidence type="ECO:0000256" key="11">
    <source>
        <dbReference type="PROSITE-ProRule" id="PRU01360"/>
    </source>
</evidence>
<dbReference type="SUPFAM" id="SSF56935">
    <property type="entry name" value="Porins"/>
    <property type="match status" value="1"/>
</dbReference>
<keyword evidence="8 12" id="KW-0798">TonB box</keyword>
<keyword evidence="5 11" id="KW-0812">Transmembrane</keyword>
<evidence type="ECO:0000256" key="4">
    <source>
        <dbReference type="ARBA" id="ARBA00022496"/>
    </source>
</evidence>
<keyword evidence="2 11" id="KW-0813">Transport</keyword>
<dbReference type="InterPro" id="IPR000531">
    <property type="entry name" value="Beta-barrel_TonB"/>
</dbReference>
<dbReference type="InterPro" id="IPR012910">
    <property type="entry name" value="Plug_dom"/>
</dbReference>
<dbReference type="PANTHER" id="PTHR32552:SF81">
    <property type="entry name" value="TONB-DEPENDENT OUTER MEMBRANE RECEPTOR"/>
    <property type="match status" value="1"/>
</dbReference>
<keyword evidence="17" id="KW-1185">Reference proteome</keyword>
<keyword evidence="13" id="KW-0732">Signal</keyword>
<keyword evidence="16" id="KW-0675">Receptor</keyword>
<keyword evidence="10 11" id="KW-0998">Cell outer membrane</keyword>
<dbReference type="EMBL" id="JAWDIO010000002">
    <property type="protein sequence ID" value="MDU0355855.1"/>
    <property type="molecule type" value="Genomic_DNA"/>
</dbReference>
<keyword evidence="9 11" id="KW-0472">Membrane</keyword>
<dbReference type="Gene3D" id="2.40.170.20">
    <property type="entry name" value="TonB-dependent receptor, beta-barrel domain"/>
    <property type="match status" value="1"/>
</dbReference>
<evidence type="ECO:0000256" key="2">
    <source>
        <dbReference type="ARBA" id="ARBA00022448"/>
    </source>
</evidence>
<keyword evidence="6" id="KW-0408">Iron</keyword>
<keyword evidence="4" id="KW-0410">Iron transport</keyword>
<name>A0ABU3T0R3_9ALTE</name>
<dbReference type="RefSeq" id="WP_316027375.1">
    <property type="nucleotide sequence ID" value="NZ_JAWDIO010000002.1"/>
</dbReference>
<evidence type="ECO:0000259" key="15">
    <source>
        <dbReference type="Pfam" id="PF07715"/>
    </source>
</evidence>
<dbReference type="PANTHER" id="PTHR32552">
    <property type="entry name" value="FERRICHROME IRON RECEPTOR-RELATED"/>
    <property type="match status" value="1"/>
</dbReference>
<evidence type="ECO:0000259" key="14">
    <source>
        <dbReference type="Pfam" id="PF00593"/>
    </source>
</evidence>
<gene>
    <name evidence="16" type="ORF">RS130_19945</name>
</gene>
<dbReference type="InterPro" id="IPR039426">
    <property type="entry name" value="TonB-dep_rcpt-like"/>
</dbReference>
<evidence type="ECO:0000256" key="13">
    <source>
        <dbReference type="SAM" id="SignalP"/>
    </source>
</evidence>
<keyword evidence="3 11" id="KW-1134">Transmembrane beta strand</keyword>
<feature type="chain" id="PRO_5047376249" evidence="13">
    <location>
        <begin position="31"/>
        <end position="505"/>
    </location>
</feature>
<keyword evidence="7" id="KW-0406">Ion transport</keyword>
<proteinExistence type="inferred from homology"/>
<evidence type="ECO:0000256" key="10">
    <source>
        <dbReference type="ARBA" id="ARBA00023237"/>
    </source>
</evidence>
<evidence type="ECO:0000256" key="8">
    <source>
        <dbReference type="ARBA" id="ARBA00023077"/>
    </source>
</evidence>
<dbReference type="PROSITE" id="PS52016">
    <property type="entry name" value="TONB_DEPENDENT_REC_3"/>
    <property type="match status" value="1"/>
</dbReference>
<evidence type="ECO:0000256" key="1">
    <source>
        <dbReference type="ARBA" id="ARBA00004571"/>
    </source>
</evidence>
<evidence type="ECO:0000256" key="7">
    <source>
        <dbReference type="ARBA" id="ARBA00023065"/>
    </source>
</evidence>
<evidence type="ECO:0000313" key="16">
    <source>
        <dbReference type="EMBL" id="MDU0355855.1"/>
    </source>
</evidence>
<evidence type="ECO:0000313" key="17">
    <source>
        <dbReference type="Proteomes" id="UP001247805"/>
    </source>
</evidence>
<protein>
    <submittedName>
        <fullName evidence="16">TonB-dependent receptor</fullName>
    </submittedName>
</protein>
<accession>A0ABU3T0R3</accession>
<feature type="domain" description="TonB-dependent receptor-like beta-barrel" evidence="14">
    <location>
        <begin position="256"/>
        <end position="467"/>
    </location>
</feature>
<feature type="signal peptide" evidence="13">
    <location>
        <begin position="1"/>
        <end position="30"/>
    </location>
</feature>
<sequence>MNVNKLVFQATKLKTLAMIIPSLIATGAYAQTTEQATKQVIEQGNEESKIEQIVVTAQQHAQPITEVPLALTAFGATDLEKMNLTDLERIASLTPGLIVQQQTDSSPSFVIRGVEAANAGAAAEPTISIFYNGIDSSRSRSSVKELYDIERIEIAKGPQGTLFGRGASTGAIAIHTKKADTEGNEGFVEARLGNYNLQSVTGAYNFAVNEEFGIRIAGSRRTRDGYVDNLTPDEDKFNDDDMLAARVSLKWIPRDDVNVDFIFDHQNDSDGEAVTKSIVVASPGGNTSAFTASGQNPSPVEQSRRQTGYTLLVDWDINENWSLSSLTGYRQLWSQNGFDIDGTTYDAFSALPHDNQKMASQELRFSYTGDATTVIFGGSYYNDKSVSGTDFVVNEQYLLAGFPKNLTPLTELPISEDVSVPLNTGNVSSSVTDNDRDSFSIFSNVNVTLSDRLILDAGLRYTWDKAKIRLNGFAIHLRWHAIIRVSERFIWWQLFWRANNNKRRL</sequence>
<evidence type="ECO:0000256" key="12">
    <source>
        <dbReference type="RuleBase" id="RU003357"/>
    </source>
</evidence>
<comment type="similarity">
    <text evidence="11 12">Belongs to the TonB-dependent receptor family.</text>
</comment>
<dbReference type="Pfam" id="PF07715">
    <property type="entry name" value="Plug"/>
    <property type="match status" value="1"/>
</dbReference>
<organism evidence="16 17">
    <name type="scientific">Paraglaciecola aquimarina</name>
    <dbReference type="NCBI Taxonomy" id="1235557"/>
    <lineage>
        <taxon>Bacteria</taxon>
        <taxon>Pseudomonadati</taxon>
        <taxon>Pseudomonadota</taxon>
        <taxon>Gammaproteobacteria</taxon>
        <taxon>Alteromonadales</taxon>
        <taxon>Alteromonadaceae</taxon>
        <taxon>Paraglaciecola</taxon>
    </lineage>
</organism>
<evidence type="ECO:0000256" key="9">
    <source>
        <dbReference type="ARBA" id="ARBA00023136"/>
    </source>
</evidence>
<reference evidence="16 17" key="1">
    <citation type="submission" date="2023-10" db="EMBL/GenBank/DDBJ databases">
        <title>Glaciecola aquimarina strain GGW-M5 nov., isolated from a coastal seawater.</title>
        <authorList>
            <person name="Bayburt H."/>
            <person name="Kim J.M."/>
            <person name="Choi B.J."/>
            <person name="Jeon C.O."/>
        </authorList>
    </citation>
    <scope>NUCLEOTIDE SEQUENCE [LARGE SCALE GENOMIC DNA]</scope>
    <source>
        <strain evidence="16 17">KCTC 32108</strain>
    </source>
</reference>
<dbReference type="Pfam" id="PF00593">
    <property type="entry name" value="TonB_dep_Rec_b-barrel"/>
    <property type="match status" value="1"/>
</dbReference>
<evidence type="ECO:0000256" key="3">
    <source>
        <dbReference type="ARBA" id="ARBA00022452"/>
    </source>
</evidence>
<dbReference type="InterPro" id="IPR036942">
    <property type="entry name" value="Beta-barrel_TonB_sf"/>
</dbReference>
<evidence type="ECO:0000256" key="5">
    <source>
        <dbReference type="ARBA" id="ARBA00022692"/>
    </source>
</evidence>
<feature type="domain" description="TonB-dependent receptor plug" evidence="15">
    <location>
        <begin position="65"/>
        <end position="170"/>
    </location>
</feature>
<comment type="caution">
    <text evidence="16">The sequence shown here is derived from an EMBL/GenBank/DDBJ whole genome shotgun (WGS) entry which is preliminary data.</text>
</comment>
<dbReference type="Proteomes" id="UP001247805">
    <property type="component" value="Unassembled WGS sequence"/>
</dbReference>
<comment type="subcellular location">
    <subcellularLocation>
        <location evidence="1 11">Cell outer membrane</location>
        <topology evidence="1 11">Multi-pass membrane protein</topology>
    </subcellularLocation>
</comment>